<keyword evidence="2" id="KW-0560">Oxidoreductase</keyword>
<dbReference type="InterPro" id="IPR052718">
    <property type="entry name" value="NmrA-type_oxidoreductase"/>
</dbReference>
<evidence type="ECO:0000313" key="2">
    <source>
        <dbReference type="EMBL" id="XDQ07756.1"/>
    </source>
</evidence>
<dbReference type="Gene3D" id="3.90.25.10">
    <property type="entry name" value="UDP-galactose 4-epimerase, domain 1"/>
    <property type="match status" value="1"/>
</dbReference>
<dbReference type="InterPro" id="IPR036291">
    <property type="entry name" value="NAD(P)-bd_dom_sf"/>
</dbReference>
<protein>
    <submittedName>
        <fullName evidence="2">SDR family oxidoreductase</fullName>
        <ecNumber evidence="2">1.6.5.2</ecNumber>
    </submittedName>
</protein>
<name>A0AB39MN28_9ACTN</name>
<dbReference type="EC" id="1.6.5.2" evidence="2"/>
<accession>A0AB39MN28</accession>
<dbReference type="PANTHER" id="PTHR47129">
    <property type="entry name" value="QUINONE OXIDOREDUCTASE 2"/>
    <property type="match status" value="1"/>
</dbReference>
<proteinExistence type="predicted"/>
<dbReference type="Pfam" id="PF05368">
    <property type="entry name" value="NmrA"/>
    <property type="match status" value="1"/>
</dbReference>
<dbReference type="GO" id="GO:0003955">
    <property type="term" value="F:NAD(P)H dehydrogenase (quinone) activity"/>
    <property type="evidence" value="ECO:0007669"/>
    <property type="project" value="UniProtKB-EC"/>
</dbReference>
<dbReference type="CDD" id="cd05269">
    <property type="entry name" value="TMR_SDR_a"/>
    <property type="match status" value="1"/>
</dbReference>
<dbReference type="PANTHER" id="PTHR47129:SF1">
    <property type="entry name" value="NMRA-LIKE DOMAIN-CONTAINING PROTEIN"/>
    <property type="match status" value="1"/>
</dbReference>
<reference evidence="2" key="1">
    <citation type="submission" date="2024-07" db="EMBL/GenBank/DDBJ databases">
        <authorList>
            <person name="Yu S.T."/>
        </authorList>
    </citation>
    <scope>NUCLEOTIDE SEQUENCE</scope>
    <source>
        <strain evidence="2">R08</strain>
    </source>
</reference>
<evidence type="ECO:0000259" key="1">
    <source>
        <dbReference type="Pfam" id="PF05368"/>
    </source>
</evidence>
<dbReference type="RefSeq" id="WP_369192496.1">
    <property type="nucleotide sequence ID" value="NZ_CP163431.1"/>
</dbReference>
<organism evidence="2">
    <name type="scientific">Streptomyces sp. R08</name>
    <dbReference type="NCBI Taxonomy" id="3238624"/>
    <lineage>
        <taxon>Bacteria</taxon>
        <taxon>Bacillati</taxon>
        <taxon>Actinomycetota</taxon>
        <taxon>Actinomycetes</taxon>
        <taxon>Kitasatosporales</taxon>
        <taxon>Streptomycetaceae</taxon>
        <taxon>Streptomyces</taxon>
    </lineage>
</organism>
<dbReference type="AlphaFoldDB" id="A0AB39MN28"/>
<sequence length="285" mass="29333">MIVVTGANGQLGKGVVDQLLARVPAERIAVSVRDPEGAKELVERGVRVRRGDFDDPETLAAAFEGAEQILLVSAASTGDTALRQHRAAIAAARDSGARRVLYTSHMGANPASPFAPMPDHAETEGVLRAAGVPFTSLRNGFYAATTVMLLGSALQTGELVAPEDGPVSWTAHGDLAEAAAIVLAEEGRFDGVTPALTGAEALDLADVAAVASAVTGRTVKRVTVSDEEYRAGLVSHGVPEGQAELLGGLFRASRAGEFAEVSPVLGELLGRAPVSVREVLAAALV</sequence>
<dbReference type="InterPro" id="IPR008030">
    <property type="entry name" value="NmrA-like"/>
</dbReference>
<feature type="domain" description="NmrA-like" evidence="1">
    <location>
        <begin position="2"/>
        <end position="253"/>
    </location>
</feature>
<dbReference type="SUPFAM" id="SSF51735">
    <property type="entry name" value="NAD(P)-binding Rossmann-fold domains"/>
    <property type="match status" value="1"/>
</dbReference>
<dbReference type="Gene3D" id="3.40.50.720">
    <property type="entry name" value="NAD(P)-binding Rossmann-like Domain"/>
    <property type="match status" value="1"/>
</dbReference>
<dbReference type="EMBL" id="CP163431">
    <property type="protein sequence ID" value="XDQ07756.1"/>
    <property type="molecule type" value="Genomic_DNA"/>
</dbReference>
<gene>
    <name evidence="2" type="ORF">AB5J58_07065</name>
</gene>